<dbReference type="Proteomes" id="UP001294412">
    <property type="component" value="Unassembled WGS sequence"/>
</dbReference>
<keyword evidence="2" id="KW-0472">Membrane</keyword>
<feature type="region of interest" description="Disordered" evidence="1">
    <location>
        <begin position="133"/>
        <end position="167"/>
    </location>
</feature>
<protein>
    <submittedName>
        <fullName evidence="3">DUF2628 domain-containing protein</fullName>
    </submittedName>
</protein>
<accession>A0ABU5I650</accession>
<dbReference type="EMBL" id="JAXLPB010000006">
    <property type="protein sequence ID" value="MDY8110852.1"/>
    <property type="molecule type" value="Genomic_DNA"/>
</dbReference>
<dbReference type="RefSeq" id="WP_322188798.1">
    <property type="nucleotide sequence ID" value="NZ_JAXLPB010000006.1"/>
</dbReference>
<evidence type="ECO:0000313" key="3">
    <source>
        <dbReference type="EMBL" id="MDY8110852.1"/>
    </source>
</evidence>
<evidence type="ECO:0000256" key="1">
    <source>
        <dbReference type="SAM" id="MobiDB-lite"/>
    </source>
</evidence>
<dbReference type="Pfam" id="PF10947">
    <property type="entry name" value="DUF2628"/>
    <property type="match status" value="1"/>
</dbReference>
<feature type="transmembrane region" description="Helical" evidence="2">
    <location>
        <begin position="54"/>
        <end position="73"/>
    </location>
</feature>
<evidence type="ECO:0000256" key="2">
    <source>
        <dbReference type="SAM" id="Phobius"/>
    </source>
</evidence>
<name>A0ABU5I650_9HYPH</name>
<keyword evidence="2" id="KW-0812">Transmembrane</keyword>
<reference evidence="3 4" key="1">
    <citation type="submission" date="2023-12" db="EMBL/GenBank/DDBJ databases">
        <title>Description of Novel Strain Fulvimarina sp. 2208YS6-2-32 isolated from Uroteuthis (Photololigo) edulis.</title>
        <authorList>
            <person name="Park J.-S."/>
        </authorList>
    </citation>
    <scope>NUCLEOTIDE SEQUENCE [LARGE SCALE GENOMIC DNA]</scope>
    <source>
        <strain evidence="3 4">2208YS6-2-32</strain>
    </source>
</reference>
<feature type="transmembrane region" description="Helical" evidence="2">
    <location>
        <begin position="31"/>
        <end position="49"/>
    </location>
</feature>
<keyword evidence="2" id="KW-1133">Transmembrane helix</keyword>
<evidence type="ECO:0000313" key="4">
    <source>
        <dbReference type="Proteomes" id="UP001294412"/>
    </source>
</evidence>
<comment type="caution">
    <text evidence="3">The sequence shown here is derived from an EMBL/GenBank/DDBJ whole genome shotgun (WGS) entry which is preliminary data.</text>
</comment>
<feature type="transmembrane region" description="Helical" evidence="2">
    <location>
        <begin position="79"/>
        <end position="99"/>
    </location>
</feature>
<sequence>MSGKRWVVLEPPSATGPDAEAVPAPTAEAQFVKDAFSTLAFFFLFLWLFWHRLWLAGITVLALYIAIAMIGWWQDFGVFAWFAQTGLALLVGLEARNILIAKRLRTCWRMAAVLYADGRAEAELRYYDRDRAPASERSDDETRRPVGQTPVAGDRHAAALPWAHPVS</sequence>
<keyword evidence="4" id="KW-1185">Reference proteome</keyword>
<gene>
    <name evidence="3" type="ORF">U0C82_17065</name>
</gene>
<dbReference type="InterPro" id="IPR024399">
    <property type="entry name" value="DUF2628"/>
</dbReference>
<feature type="compositionally biased region" description="Basic and acidic residues" evidence="1">
    <location>
        <begin position="133"/>
        <end position="144"/>
    </location>
</feature>
<organism evidence="3 4">
    <name type="scientific">Fulvimarina uroteuthidis</name>
    <dbReference type="NCBI Taxonomy" id="3098149"/>
    <lineage>
        <taxon>Bacteria</taxon>
        <taxon>Pseudomonadati</taxon>
        <taxon>Pseudomonadota</taxon>
        <taxon>Alphaproteobacteria</taxon>
        <taxon>Hyphomicrobiales</taxon>
        <taxon>Aurantimonadaceae</taxon>
        <taxon>Fulvimarina</taxon>
    </lineage>
</organism>
<proteinExistence type="predicted"/>